<sequence>MTARQPLIAQPASLGRRAGAFAVDLAISYGLAFVLFVLLAIVVMGSSARRDYGLVAVVAITSYAVVAACLVAWLLVYSAMQGGRGSIGQRAFGVRLQDEATGAPIGFWRAVLRNLVWGLAGSIVVGYFSPLFDSSPRRQGWHDRAARTVVVDARATGAVHPPFAEFAVNPYLAQPHAHTPSAFAHAPTAPVHTPPFAYASGASVPAYASAPTASAPAVSAPAHAPASAAGIPAPAYQPAEDDPFGEATVIVHRTAAAPAGVISGVPAATHAVAGDFPGLTMPFPAATTTEPLVAATAIAVEDLDATRLTAVPPPAQRAALYEDAPVLTVLTWDDGTRMAVYGRTLYGRNPAMEPGAVAIAVRDETLSLSKTHFEIGGDANGAWIVDRHSTNGTVLIRDGGRIPLVPGLQTSLRAGDRLEFGDRTAAVGGA</sequence>
<dbReference type="InterPro" id="IPR010432">
    <property type="entry name" value="RDD"/>
</dbReference>
<evidence type="ECO:0000256" key="1">
    <source>
        <dbReference type="ARBA" id="ARBA00004651"/>
    </source>
</evidence>
<dbReference type="RefSeq" id="WP_168913501.1">
    <property type="nucleotide sequence ID" value="NZ_JABACI010000004.1"/>
</dbReference>
<evidence type="ECO:0000256" key="5">
    <source>
        <dbReference type="ARBA" id="ARBA00022989"/>
    </source>
</evidence>
<dbReference type="PANTHER" id="PTHR36115">
    <property type="entry name" value="PROLINE-RICH ANTIGEN HOMOLOG-RELATED"/>
    <property type="match status" value="1"/>
</dbReference>
<feature type="transmembrane region" description="Helical" evidence="7">
    <location>
        <begin position="54"/>
        <end position="76"/>
    </location>
</feature>
<dbReference type="Pfam" id="PF06271">
    <property type="entry name" value="RDD"/>
    <property type="match status" value="1"/>
</dbReference>
<dbReference type="Gene3D" id="2.60.200.20">
    <property type="match status" value="1"/>
</dbReference>
<dbReference type="SUPFAM" id="SSF49879">
    <property type="entry name" value="SMAD/FHA domain"/>
    <property type="match status" value="1"/>
</dbReference>
<keyword evidence="4 7" id="KW-0812">Transmembrane</keyword>
<feature type="transmembrane region" description="Helical" evidence="7">
    <location>
        <begin position="115"/>
        <end position="132"/>
    </location>
</feature>
<evidence type="ECO:0000259" key="8">
    <source>
        <dbReference type="PROSITE" id="PS50006"/>
    </source>
</evidence>
<evidence type="ECO:0000256" key="6">
    <source>
        <dbReference type="ARBA" id="ARBA00023136"/>
    </source>
</evidence>
<organism evidence="9 10">
    <name type="scientific">Microbacterium salsuginis</name>
    <dbReference type="NCBI Taxonomy" id="2722803"/>
    <lineage>
        <taxon>Bacteria</taxon>
        <taxon>Bacillati</taxon>
        <taxon>Actinomycetota</taxon>
        <taxon>Actinomycetes</taxon>
        <taxon>Micrococcales</taxon>
        <taxon>Microbacteriaceae</taxon>
        <taxon>Microbacterium</taxon>
    </lineage>
</organism>
<protein>
    <submittedName>
        <fullName evidence="9">FHA domain-containing protein</fullName>
    </submittedName>
</protein>
<evidence type="ECO:0000313" key="9">
    <source>
        <dbReference type="EMBL" id="NLP85058.1"/>
    </source>
</evidence>
<reference evidence="9 10" key="1">
    <citation type="submission" date="2020-04" db="EMBL/GenBank/DDBJ databases">
        <title>CFH 90308 Microbacterium sp.</title>
        <authorList>
            <person name="Nie G."/>
            <person name="Ming H."/>
            <person name="Xia T."/>
        </authorList>
    </citation>
    <scope>NUCLEOTIDE SEQUENCE [LARGE SCALE GENOMIC DNA]</scope>
    <source>
        <strain evidence="9 10">CFH 90308</strain>
    </source>
</reference>
<gene>
    <name evidence="9" type="ORF">HF576_14490</name>
</gene>
<evidence type="ECO:0000313" key="10">
    <source>
        <dbReference type="Proteomes" id="UP001429745"/>
    </source>
</evidence>
<name>A0ABX1KGE6_9MICO</name>
<dbReference type="InterPro" id="IPR008984">
    <property type="entry name" value="SMAD_FHA_dom_sf"/>
</dbReference>
<evidence type="ECO:0000256" key="4">
    <source>
        <dbReference type="ARBA" id="ARBA00022692"/>
    </source>
</evidence>
<dbReference type="InterPro" id="IPR051791">
    <property type="entry name" value="Pra-immunoreactive"/>
</dbReference>
<comment type="caution">
    <text evidence="9">The sequence shown here is derived from an EMBL/GenBank/DDBJ whole genome shotgun (WGS) entry which is preliminary data.</text>
</comment>
<keyword evidence="2" id="KW-1003">Cell membrane</keyword>
<keyword evidence="5 7" id="KW-1133">Transmembrane helix</keyword>
<feature type="domain" description="FHA" evidence="8">
    <location>
        <begin position="344"/>
        <end position="395"/>
    </location>
</feature>
<dbReference type="PANTHER" id="PTHR36115:SF6">
    <property type="entry name" value="PROLINE-RICH ANTIGEN HOMOLOG"/>
    <property type="match status" value="1"/>
</dbReference>
<proteinExistence type="predicted"/>
<dbReference type="PROSITE" id="PS50006">
    <property type="entry name" value="FHA_DOMAIN"/>
    <property type="match status" value="1"/>
</dbReference>
<keyword evidence="6 7" id="KW-0472">Membrane</keyword>
<comment type="subcellular location">
    <subcellularLocation>
        <location evidence="1">Cell membrane</location>
        <topology evidence="1">Multi-pass membrane protein</topology>
    </subcellularLocation>
</comment>
<keyword evidence="10" id="KW-1185">Reference proteome</keyword>
<accession>A0ABX1KGE6</accession>
<evidence type="ECO:0000256" key="3">
    <source>
        <dbReference type="ARBA" id="ARBA00022553"/>
    </source>
</evidence>
<evidence type="ECO:0000256" key="2">
    <source>
        <dbReference type="ARBA" id="ARBA00022475"/>
    </source>
</evidence>
<dbReference type="Pfam" id="PF00498">
    <property type="entry name" value="FHA"/>
    <property type="match status" value="1"/>
</dbReference>
<feature type="transmembrane region" description="Helical" evidence="7">
    <location>
        <begin position="20"/>
        <end position="42"/>
    </location>
</feature>
<dbReference type="InterPro" id="IPR000253">
    <property type="entry name" value="FHA_dom"/>
</dbReference>
<dbReference type="Proteomes" id="UP001429745">
    <property type="component" value="Unassembled WGS sequence"/>
</dbReference>
<dbReference type="EMBL" id="JABACI010000004">
    <property type="protein sequence ID" value="NLP85058.1"/>
    <property type="molecule type" value="Genomic_DNA"/>
</dbReference>
<evidence type="ECO:0000256" key="7">
    <source>
        <dbReference type="SAM" id="Phobius"/>
    </source>
</evidence>
<keyword evidence="3" id="KW-0597">Phosphoprotein</keyword>